<evidence type="ECO:0000259" key="1">
    <source>
        <dbReference type="Pfam" id="PF17399"/>
    </source>
</evidence>
<sequence length="105" mass="11695">MRVQVDDRYAVRALKSSEPGKPQQLALEKFSWLEIDGVRQRVPQTMAVYESAVLLTRDLAADVIGRHVLHGQMKTTAAFVAETRRIAELVEAAVQELAELKAAHV</sequence>
<dbReference type="InterPro" id="IPR035404">
    <property type="entry name" value="DUF5405"/>
</dbReference>
<dbReference type="EMBL" id="CP158292">
    <property type="protein sequence ID" value="XBV44215.1"/>
    <property type="molecule type" value="Genomic_DNA"/>
</dbReference>
<dbReference type="AlphaFoldDB" id="A0AAU7TUA7"/>
<organism evidence="2">
    <name type="scientific">Pantoea sp. BJ2</name>
    <dbReference type="NCBI Taxonomy" id="3141322"/>
    <lineage>
        <taxon>Bacteria</taxon>
        <taxon>Pseudomonadati</taxon>
        <taxon>Pseudomonadota</taxon>
        <taxon>Gammaproteobacteria</taxon>
        <taxon>Enterobacterales</taxon>
        <taxon>Erwiniaceae</taxon>
        <taxon>Pantoea</taxon>
    </lineage>
</organism>
<accession>A0AAU7TUA7</accession>
<dbReference type="Pfam" id="PF17399">
    <property type="entry name" value="DUF5405"/>
    <property type="match status" value="1"/>
</dbReference>
<reference evidence="2" key="1">
    <citation type="submission" date="2024-06" db="EMBL/GenBank/DDBJ databases">
        <title>Multiomics insights into the TNT degradation mechanism by Pantoea sp. BJ2 isolated from an ammunition destruction site.</title>
        <authorList>
            <person name="Luo J."/>
        </authorList>
    </citation>
    <scope>NUCLEOTIDE SEQUENCE</scope>
    <source>
        <strain evidence="2">BJ2</strain>
    </source>
</reference>
<feature type="domain" description="DUF5405" evidence="1">
    <location>
        <begin position="3"/>
        <end position="96"/>
    </location>
</feature>
<name>A0AAU7TUA7_9GAMM</name>
<gene>
    <name evidence="2" type="ORF">AAF463_16685</name>
</gene>
<evidence type="ECO:0000313" key="2">
    <source>
        <dbReference type="EMBL" id="XBV44215.1"/>
    </source>
</evidence>
<proteinExistence type="predicted"/>
<dbReference type="RefSeq" id="WP_350261150.1">
    <property type="nucleotide sequence ID" value="NZ_CP158292.1"/>
</dbReference>
<protein>
    <submittedName>
        <fullName evidence="2">DUF5405 family protein</fullName>
    </submittedName>
</protein>